<keyword evidence="8" id="KW-0133">Cell shape</keyword>
<name>A0ABS4KSL4_9CLOT</name>
<proteinExistence type="inferred from homology"/>
<comment type="similarity">
    <text evidence="2 12">Belongs to the peptidase S11 family.</text>
</comment>
<evidence type="ECO:0000256" key="4">
    <source>
        <dbReference type="ARBA" id="ARBA00022645"/>
    </source>
</evidence>
<keyword evidence="10" id="KW-0961">Cell wall biogenesis/degradation</keyword>
<feature type="domain" description="Peptidase S11 D-alanyl-D-alanine carboxypeptidase A N-terminal" evidence="15">
    <location>
        <begin position="29"/>
        <end position="258"/>
    </location>
</feature>
<dbReference type="PRINTS" id="PR00725">
    <property type="entry name" value="DADACBPTASE1"/>
</dbReference>
<evidence type="ECO:0000256" key="9">
    <source>
        <dbReference type="ARBA" id="ARBA00022984"/>
    </source>
</evidence>
<accession>A0ABS4KSL4</accession>
<dbReference type="Gene3D" id="3.40.710.10">
    <property type="entry name" value="DD-peptidase/beta-lactamase superfamily"/>
    <property type="match status" value="1"/>
</dbReference>
<evidence type="ECO:0000256" key="5">
    <source>
        <dbReference type="ARBA" id="ARBA00022670"/>
    </source>
</evidence>
<evidence type="ECO:0000256" key="13">
    <source>
        <dbReference type="SAM" id="Phobius"/>
    </source>
</evidence>
<gene>
    <name evidence="17" type="ORF">J2Z42_001691</name>
</gene>
<keyword evidence="4 17" id="KW-0121">Carboxypeptidase</keyword>
<evidence type="ECO:0000313" key="17">
    <source>
        <dbReference type="EMBL" id="MBP2033012.1"/>
    </source>
</evidence>
<dbReference type="EC" id="3.4.16.4" evidence="3"/>
<evidence type="ECO:0000313" key="18">
    <source>
        <dbReference type="Proteomes" id="UP001519307"/>
    </source>
</evidence>
<evidence type="ECO:0000256" key="6">
    <source>
        <dbReference type="ARBA" id="ARBA00022729"/>
    </source>
</evidence>
<evidence type="ECO:0000259" key="16">
    <source>
        <dbReference type="Pfam" id="PF07943"/>
    </source>
</evidence>
<keyword evidence="13" id="KW-0472">Membrane</keyword>
<dbReference type="InterPro" id="IPR012338">
    <property type="entry name" value="Beta-lactam/transpept-like"/>
</dbReference>
<feature type="domain" description="Peptidase S11 D-Ala-D-Ala carboxypeptidase A C-terminal" evidence="16">
    <location>
        <begin position="279"/>
        <end position="360"/>
    </location>
</feature>
<dbReference type="InterPro" id="IPR001967">
    <property type="entry name" value="Peptidase_S11_N"/>
</dbReference>
<keyword evidence="5" id="KW-0645">Protease</keyword>
<evidence type="ECO:0000256" key="1">
    <source>
        <dbReference type="ARBA" id="ARBA00004752"/>
    </source>
</evidence>
<keyword evidence="18" id="KW-1185">Reference proteome</keyword>
<dbReference type="PROSITE" id="PS51257">
    <property type="entry name" value="PROKAR_LIPOPROTEIN"/>
    <property type="match status" value="1"/>
</dbReference>
<dbReference type="Proteomes" id="UP001519307">
    <property type="component" value="Unassembled WGS sequence"/>
</dbReference>
<dbReference type="SUPFAM" id="SSF56601">
    <property type="entry name" value="beta-lactamase/transpeptidase-like"/>
    <property type="match status" value="1"/>
</dbReference>
<comment type="caution">
    <text evidence="17">The sequence shown here is derived from an EMBL/GenBank/DDBJ whole genome shotgun (WGS) entry which is preliminary data.</text>
</comment>
<evidence type="ECO:0000256" key="8">
    <source>
        <dbReference type="ARBA" id="ARBA00022960"/>
    </source>
</evidence>
<comment type="pathway">
    <text evidence="1">Cell wall biogenesis; peptidoglycan biosynthesis.</text>
</comment>
<feature type="chain" id="PRO_5047526698" description="serine-type D-Ala-D-Ala carboxypeptidase" evidence="14">
    <location>
        <begin position="26"/>
        <end position="409"/>
    </location>
</feature>
<evidence type="ECO:0000256" key="11">
    <source>
        <dbReference type="ARBA" id="ARBA00034000"/>
    </source>
</evidence>
<dbReference type="Pfam" id="PF00768">
    <property type="entry name" value="Peptidase_S11"/>
    <property type="match status" value="1"/>
</dbReference>
<evidence type="ECO:0000256" key="12">
    <source>
        <dbReference type="RuleBase" id="RU004016"/>
    </source>
</evidence>
<dbReference type="RefSeq" id="WP_209702168.1">
    <property type="nucleotide sequence ID" value="NZ_JAGGLM010000009.1"/>
</dbReference>
<evidence type="ECO:0000256" key="7">
    <source>
        <dbReference type="ARBA" id="ARBA00022801"/>
    </source>
</evidence>
<sequence length="409" mass="45333">MKKSVIFIVLWLFLISCSTSFKAYAKDPPPSVSADSAVLLDATTGEILFSKNPDTAYPPASTTKIMTALLVLEKTNLDNEVTIGSNPPKIDGTRLGLIEGEKLKVRDLLYGLLLASDNDCAMALAEYVGNGSVNKFVDEMNKKALELGALHTHFVNPSGLFDKNHNISAKDLSLIMKELSKNSNYSKIASTVSYTIKPTNKSKNERVVWNENRLIQKQSHYYYEGCIGGKTGYTIQSLHSYVATAIRGNHQLIVALVHDKNKTFFPDAISLFNYGYNNFKFEKLYSKGDIIANYNKNNLSVPLIAASDFYYDREIGDNSTPTFKLKDNNLNLKSFKKGDTVDEAEFSLNGKNVGNLQLLSGVNNSSSSIYTGNQNKISHLNMQYLVLASIIILIIISAFLIKKNKISNE</sequence>
<keyword evidence="9" id="KW-0573">Peptidoglycan synthesis</keyword>
<feature type="signal peptide" evidence="14">
    <location>
        <begin position="1"/>
        <end position="25"/>
    </location>
</feature>
<dbReference type="PANTHER" id="PTHR21581:SF33">
    <property type="entry name" value="D-ALANYL-D-ALANINE CARBOXYPEPTIDASE DACB"/>
    <property type="match status" value="1"/>
</dbReference>
<keyword evidence="7 17" id="KW-0378">Hydrolase</keyword>
<evidence type="ECO:0000256" key="3">
    <source>
        <dbReference type="ARBA" id="ARBA00012448"/>
    </source>
</evidence>
<keyword evidence="6 14" id="KW-0732">Signal</keyword>
<dbReference type="Pfam" id="PF07943">
    <property type="entry name" value="PBP5_C"/>
    <property type="match status" value="1"/>
</dbReference>
<organism evidence="17 18">
    <name type="scientific">Clostridium algifaecis</name>
    <dbReference type="NCBI Taxonomy" id="1472040"/>
    <lineage>
        <taxon>Bacteria</taxon>
        <taxon>Bacillati</taxon>
        <taxon>Bacillota</taxon>
        <taxon>Clostridia</taxon>
        <taxon>Eubacteriales</taxon>
        <taxon>Clostridiaceae</taxon>
        <taxon>Clostridium</taxon>
    </lineage>
</organism>
<feature type="transmembrane region" description="Helical" evidence="13">
    <location>
        <begin position="382"/>
        <end position="401"/>
    </location>
</feature>
<keyword evidence="13" id="KW-1133">Transmembrane helix</keyword>
<dbReference type="EMBL" id="JAGGLM010000009">
    <property type="protein sequence ID" value="MBP2033012.1"/>
    <property type="molecule type" value="Genomic_DNA"/>
</dbReference>
<protein>
    <recommendedName>
        <fullName evidence="3">serine-type D-Ala-D-Ala carboxypeptidase</fullName>
        <ecNumber evidence="3">3.4.16.4</ecNumber>
    </recommendedName>
</protein>
<evidence type="ECO:0000259" key="15">
    <source>
        <dbReference type="Pfam" id="PF00768"/>
    </source>
</evidence>
<comment type="catalytic activity">
    <reaction evidence="11">
        <text>Preferential cleavage: (Ac)2-L-Lys-D-Ala-|-D-Ala. Also transpeptidation of peptidyl-alanyl moieties that are N-acyl substituents of D-alanine.</text>
        <dbReference type="EC" id="3.4.16.4"/>
    </reaction>
</comment>
<keyword evidence="13" id="KW-0812">Transmembrane</keyword>
<dbReference type="GO" id="GO:0009002">
    <property type="term" value="F:serine-type D-Ala-D-Ala carboxypeptidase activity"/>
    <property type="evidence" value="ECO:0007669"/>
    <property type="project" value="UniProtKB-EC"/>
</dbReference>
<evidence type="ECO:0000256" key="10">
    <source>
        <dbReference type="ARBA" id="ARBA00023316"/>
    </source>
</evidence>
<reference evidence="17 18" key="1">
    <citation type="submission" date="2021-03" db="EMBL/GenBank/DDBJ databases">
        <title>Genomic Encyclopedia of Type Strains, Phase IV (KMG-IV): sequencing the most valuable type-strain genomes for metagenomic binning, comparative biology and taxonomic classification.</title>
        <authorList>
            <person name="Goeker M."/>
        </authorList>
    </citation>
    <scope>NUCLEOTIDE SEQUENCE [LARGE SCALE GENOMIC DNA]</scope>
    <source>
        <strain evidence="17 18">DSM 28783</strain>
    </source>
</reference>
<evidence type="ECO:0000256" key="2">
    <source>
        <dbReference type="ARBA" id="ARBA00007164"/>
    </source>
</evidence>
<evidence type="ECO:0000256" key="14">
    <source>
        <dbReference type="SAM" id="SignalP"/>
    </source>
</evidence>
<dbReference type="PANTHER" id="PTHR21581">
    <property type="entry name" value="D-ALANYL-D-ALANINE CARBOXYPEPTIDASE"/>
    <property type="match status" value="1"/>
</dbReference>
<dbReference type="InterPro" id="IPR018044">
    <property type="entry name" value="Peptidase_S11"/>
</dbReference>
<dbReference type="InterPro" id="IPR012907">
    <property type="entry name" value="Peptidase_S11_C"/>
</dbReference>